<keyword evidence="1" id="KW-1133">Transmembrane helix</keyword>
<proteinExistence type="predicted"/>
<gene>
    <name evidence="2" type="ORF">LCGC14_2488350</name>
</gene>
<feature type="transmembrane region" description="Helical" evidence="1">
    <location>
        <begin position="32"/>
        <end position="50"/>
    </location>
</feature>
<evidence type="ECO:0000256" key="1">
    <source>
        <dbReference type="SAM" id="Phobius"/>
    </source>
</evidence>
<feature type="non-terminal residue" evidence="2">
    <location>
        <position position="51"/>
    </location>
</feature>
<comment type="caution">
    <text evidence="2">The sequence shown here is derived from an EMBL/GenBank/DDBJ whole genome shotgun (WGS) entry which is preliminary data.</text>
</comment>
<evidence type="ECO:0000313" key="2">
    <source>
        <dbReference type="EMBL" id="KKL17160.1"/>
    </source>
</evidence>
<keyword evidence="1" id="KW-0472">Membrane</keyword>
<name>A0A0F9B698_9ZZZZ</name>
<feature type="transmembrane region" description="Helical" evidence="1">
    <location>
        <begin position="6"/>
        <end position="25"/>
    </location>
</feature>
<dbReference type="EMBL" id="LAZR01039373">
    <property type="protein sequence ID" value="KKL17160.1"/>
    <property type="molecule type" value="Genomic_DNA"/>
</dbReference>
<dbReference type="AlphaFoldDB" id="A0A0F9B698"/>
<protein>
    <submittedName>
        <fullName evidence="2">Uncharacterized protein</fullName>
    </submittedName>
</protein>
<reference evidence="2" key="1">
    <citation type="journal article" date="2015" name="Nature">
        <title>Complex archaea that bridge the gap between prokaryotes and eukaryotes.</title>
        <authorList>
            <person name="Spang A."/>
            <person name="Saw J.H."/>
            <person name="Jorgensen S.L."/>
            <person name="Zaremba-Niedzwiedzka K."/>
            <person name="Martijn J."/>
            <person name="Lind A.E."/>
            <person name="van Eijk R."/>
            <person name="Schleper C."/>
            <person name="Guy L."/>
            <person name="Ettema T.J."/>
        </authorList>
    </citation>
    <scope>NUCLEOTIDE SEQUENCE</scope>
</reference>
<sequence>MTDLILTIAIAIITVALIPTVINQFQAKASTVPLTTSIPSVIALVLILGAY</sequence>
<organism evidence="2">
    <name type="scientific">marine sediment metagenome</name>
    <dbReference type="NCBI Taxonomy" id="412755"/>
    <lineage>
        <taxon>unclassified sequences</taxon>
        <taxon>metagenomes</taxon>
        <taxon>ecological metagenomes</taxon>
    </lineage>
</organism>
<keyword evidence="1" id="KW-0812">Transmembrane</keyword>
<accession>A0A0F9B698</accession>